<reference evidence="1" key="1">
    <citation type="journal article" date="2015" name="Nature">
        <title>Complex archaea that bridge the gap between prokaryotes and eukaryotes.</title>
        <authorList>
            <person name="Spang A."/>
            <person name="Saw J.H."/>
            <person name="Jorgensen S.L."/>
            <person name="Zaremba-Niedzwiedzka K."/>
            <person name="Martijn J."/>
            <person name="Lind A.E."/>
            <person name="van Eijk R."/>
            <person name="Schleper C."/>
            <person name="Guy L."/>
            <person name="Ettema T.J."/>
        </authorList>
    </citation>
    <scope>NUCLEOTIDE SEQUENCE</scope>
</reference>
<dbReference type="SUPFAM" id="SSF49344">
    <property type="entry name" value="CBD9-like"/>
    <property type="match status" value="1"/>
</dbReference>
<dbReference type="Gene3D" id="2.60.40.1190">
    <property type="match status" value="1"/>
</dbReference>
<name>A0A0F9A2G5_9ZZZZ</name>
<evidence type="ECO:0000313" key="1">
    <source>
        <dbReference type="EMBL" id="KKL03729.1"/>
    </source>
</evidence>
<comment type="caution">
    <text evidence="1">The sequence shown here is derived from an EMBL/GenBank/DDBJ whole genome shotgun (WGS) entry which is preliminary data.</text>
</comment>
<feature type="non-terminal residue" evidence="1">
    <location>
        <position position="1"/>
    </location>
</feature>
<proteinExistence type="predicted"/>
<organism evidence="1">
    <name type="scientific">marine sediment metagenome</name>
    <dbReference type="NCBI Taxonomy" id="412755"/>
    <lineage>
        <taxon>unclassified sequences</taxon>
        <taxon>metagenomes</taxon>
        <taxon>ecological metagenomes</taxon>
    </lineage>
</organism>
<dbReference type="EMBL" id="LAZR01044814">
    <property type="protein sequence ID" value="KKL03729.1"/>
    <property type="molecule type" value="Genomic_DNA"/>
</dbReference>
<dbReference type="AlphaFoldDB" id="A0A0F9A2G5"/>
<protein>
    <recommendedName>
        <fullName evidence="2">Carbohydrate-binding domain-containing protein</fullName>
    </recommendedName>
</protein>
<accession>A0A0F9A2G5</accession>
<evidence type="ECO:0008006" key="2">
    <source>
        <dbReference type="Google" id="ProtNLM"/>
    </source>
</evidence>
<gene>
    <name evidence="1" type="ORF">LCGC14_2623200</name>
</gene>
<sequence length="250" mass="28909">IIPPQSTKKQMITITSASNSKIDLASLPFIELELSGSYTYDAVVYEIPAHRKMYLNWKHVLPAESNAEKIVSIQYENLDTSGFISVLVPEYLHNKWYWYGTDDCLIQYKLARDKKFLYMAAFIHDDQLVMGEGQQDLIYVDFEDKNGQATQFTIYPDPIKSKLSTDNKTEFSAENVQIVSAVEGDHTIKIMLQIPLNKISRADDSFRFNIGYRDQDNLPVPENSTLYWKPLWDTETDYQFSGTFMLEDHD</sequence>